<dbReference type="Gene3D" id="1.10.10.10">
    <property type="entry name" value="Winged helix-like DNA-binding domain superfamily/Winged helix DNA-binding domain"/>
    <property type="match status" value="1"/>
</dbReference>
<protein>
    <submittedName>
        <fullName evidence="3">Ubiquinone/menaquinone biosynthesis C-methylase UbiE</fullName>
    </submittedName>
</protein>
<feature type="domain" description="Methyltransferase" evidence="1">
    <location>
        <begin position="195"/>
        <end position="310"/>
    </location>
</feature>
<dbReference type="InterPro" id="IPR036388">
    <property type="entry name" value="WH-like_DNA-bd_sf"/>
</dbReference>
<dbReference type="SUPFAM" id="SSF46785">
    <property type="entry name" value="Winged helix' DNA-binding domain"/>
    <property type="match status" value="1"/>
</dbReference>
<evidence type="ECO:0000313" key="4">
    <source>
        <dbReference type="Proteomes" id="UP000294901"/>
    </source>
</evidence>
<dbReference type="Gene3D" id="3.40.50.150">
    <property type="entry name" value="Vaccinia Virus protein VP39"/>
    <property type="match status" value="1"/>
</dbReference>
<dbReference type="Pfam" id="PF21320">
    <property type="entry name" value="WHD_Rv2258c"/>
    <property type="match status" value="1"/>
</dbReference>
<dbReference type="AlphaFoldDB" id="A0A4R6JYK5"/>
<dbReference type="Pfam" id="PF13847">
    <property type="entry name" value="Methyltransf_31"/>
    <property type="match status" value="1"/>
</dbReference>
<dbReference type="GO" id="GO:0032259">
    <property type="term" value="P:methylation"/>
    <property type="evidence" value="ECO:0007669"/>
    <property type="project" value="UniProtKB-KW"/>
</dbReference>
<keyword evidence="3" id="KW-0830">Ubiquinone</keyword>
<dbReference type="InterPro" id="IPR036390">
    <property type="entry name" value="WH_DNA-bd_sf"/>
</dbReference>
<feature type="domain" description="S-adenosylmethionine-dependent methyltransferase Rv2258c-like winged HTH" evidence="2">
    <location>
        <begin position="48"/>
        <end position="119"/>
    </location>
</feature>
<evidence type="ECO:0000313" key="3">
    <source>
        <dbReference type="EMBL" id="TDO41829.1"/>
    </source>
</evidence>
<dbReference type="CDD" id="cd02440">
    <property type="entry name" value="AdoMet_MTases"/>
    <property type="match status" value="1"/>
</dbReference>
<keyword evidence="3" id="KW-0808">Transferase</keyword>
<organism evidence="3 4">
    <name type="scientific">Paractinoplanes brasiliensis</name>
    <dbReference type="NCBI Taxonomy" id="52695"/>
    <lineage>
        <taxon>Bacteria</taxon>
        <taxon>Bacillati</taxon>
        <taxon>Actinomycetota</taxon>
        <taxon>Actinomycetes</taxon>
        <taxon>Micromonosporales</taxon>
        <taxon>Micromonosporaceae</taxon>
        <taxon>Paractinoplanes</taxon>
    </lineage>
</organism>
<keyword evidence="3" id="KW-0489">Methyltransferase</keyword>
<evidence type="ECO:0000259" key="2">
    <source>
        <dbReference type="Pfam" id="PF21320"/>
    </source>
</evidence>
<dbReference type="SUPFAM" id="SSF53335">
    <property type="entry name" value="S-adenosyl-L-methionine-dependent methyltransferases"/>
    <property type="match status" value="1"/>
</dbReference>
<reference evidence="3 4" key="1">
    <citation type="submission" date="2019-03" db="EMBL/GenBank/DDBJ databases">
        <title>Sequencing the genomes of 1000 actinobacteria strains.</title>
        <authorList>
            <person name="Klenk H.-P."/>
        </authorList>
    </citation>
    <scope>NUCLEOTIDE SEQUENCE [LARGE SCALE GENOMIC DNA]</scope>
    <source>
        <strain evidence="3 4">DSM 43805</strain>
    </source>
</reference>
<evidence type="ECO:0000259" key="1">
    <source>
        <dbReference type="Pfam" id="PF13847"/>
    </source>
</evidence>
<accession>A0A4R6JYK5</accession>
<sequence>MLVNSATRRTDERHQRIMTAQLDAPVLDSDRLEEFAGKVAGDQAAAYNAVLVYLGDRLGIWRSLATLGTTTVAQLAEHAGVAPRYLQEWLAAQAANGYVTYNAAGDTFHLSPEAASCLAEEESPTAMMSGFELIAAVWAASDKLANIYTTGEGLGWHEHDPRLFTAVARFYGTMYRNSMLSEWFSAVDGLIEQLETGIRVLDVGCGLGVATILLAEAFPNSTFVGFDYHEDSVRQAAAAATEAGVSDRVEFLVGDATSYDGTYDLVLFFDAVHDFGDPVGALAHTRSVLAAGGRVVAIEPYAEDTLEANLANPIAPVFYVGSSALCVPHSISDGGAAFGAQAGPARLVQAFRDAGFTSAKVATSTMTNLVIEARA</sequence>
<dbReference type="Proteomes" id="UP000294901">
    <property type="component" value="Unassembled WGS sequence"/>
</dbReference>
<name>A0A4R6JYK5_9ACTN</name>
<dbReference type="GO" id="GO:0008168">
    <property type="term" value="F:methyltransferase activity"/>
    <property type="evidence" value="ECO:0007669"/>
    <property type="project" value="UniProtKB-KW"/>
</dbReference>
<dbReference type="InterPro" id="IPR053173">
    <property type="entry name" value="SAM-binding_MTase"/>
</dbReference>
<dbReference type="EMBL" id="SNWR01000001">
    <property type="protein sequence ID" value="TDO41829.1"/>
    <property type="molecule type" value="Genomic_DNA"/>
</dbReference>
<keyword evidence="4" id="KW-1185">Reference proteome</keyword>
<comment type="caution">
    <text evidence="3">The sequence shown here is derived from an EMBL/GenBank/DDBJ whole genome shotgun (WGS) entry which is preliminary data.</text>
</comment>
<dbReference type="InterPro" id="IPR048711">
    <property type="entry name" value="WHD_Rv2258c"/>
</dbReference>
<proteinExistence type="predicted"/>
<dbReference type="InterPro" id="IPR025714">
    <property type="entry name" value="Methyltranfer_dom"/>
</dbReference>
<dbReference type="PANTHER" id="PTHR45128">
    <property type="entry name" value="METHYLTRANSFERASE TYPE 11"/>
    <property type="match status" value="1"/>
</dbReference>
<dbReference type="InterPro" id="IPR029063">
    <property type="entry name" value="SAM-dependent_MTases_sf"/>
</dbReference>
<gene>
    <name evidence="3" type="ORF">C8E87_5578</name>
</gene>
<dbReference type="PANTHER" id="PTHR45128:SF2">
    <property type="entry name" value="METHYLTRANSFERASE DOMAIN-CONTAINING PROTEIN"/>
    <property type="match status" value="1"/>
</dbReference>